<dbReference type="EMBL" id="LR797356">
    <property type="protein sequence ID" value="CAB4205215.1"/>
    <property type="molecule type" value="Genomic_DNA"/>
</dbReference>
<dbReference type="EMBL" id="LR796804">
    <property type="protein sequence ID" value="CAB4167223.1"/>
    <property type="molecule type" value="Genomic_DNA"/>
</dbReference>
<dbReference type="EMBL" id="LR797506">
    <property type="protein sequence ID" value="CAB4221701.1"/>
    <property type="molecule type" value="Genomic_DNA"/>
</dbReference>
<dbReference type="EMBL" id="LR798362">
    <property type="protein sequence ID" value="CAB5226900.1"/>
    <property type="molecule type" value="Genomic_DNA"/>
</dbReference>
<gene>
    <name evidence="4" type="ORF">UFOVP1058_26</name>
    <name evidence="5" type="ORF">UFOVP1289_50</name>
    <name evidence="6" type="ORF">UFOVP1410_36</name>
    <name evidence="8" type="ORF">UFOVP1514_65</name>
    <name evidence="7" type="ORF">UFOVP1642_8</name>
    <name evidence="1" type="ORF">UFOVP656_54</name>
    <name evidence="2" type="ORF">UFOVP857_7</name>
    <name evidence="3" type="ORF">UFOVP879_39</name>
</gene>
<name>A0A6J5T3V8_9CAUD</name>
<evidence type="ECO:0000313" key="7">
    <source>
        <dbReference type="EMBL" id="CAB4221701.1"/>
    </source>
</evidence>
<dbReference type="EMBL" id="LR797024">
    <property type="protein sequence ID" value="CAB4181298.1"/>
    <property type="molecule type" value="Genomic_DNA"/>
</dbReference>
<protein>
    <submittedName>
        <fullName evidence="7">Uncharacterized protein</fullName>
    </submittedName>
</protein>
<dbReference type="EMBL" id="LR796643">
    <property type="protein sequence ID" value="CAB4156404.1"/>
    <property type="molecule type" value="Genomic_DNA"/>
</dbReference>
<evidence type="ECO:0000313" key="3">
    <source>
        <dbReference type="EMBL" id="CAB4168460.1"/>
    </source>
</evidence>
<evidence type="ECO:0000313" key="4">
    <source>
        <dbReference type="EMBL" id="CAB4181298.1"/>
    </source>
</evidence>
<dbReference type="EMBL" id="LR797234">
    <property type="protein sequence ID" value="CAB4195882.1"/>
    <property type="molecule type" value="Genomic_DNA"/>
</dbReference>
<evidence type="ECO:0000313" key="5">
    <source>
        <dbReference type="EMBL" id="CAB4195882.1"/>
    </source>
</evidence>
<organism evidence="7">
    <name type="scientific">uncultured Caudovirales phage</name>
    <dbReference type="NCBI Taxonomy" id="2100421"/>
    <lineage>
        <taxon>Viruses</taxon>
        <taxon>Duplodnaviria</taxon>
        <taxon>Heunggongvirae</taxon>
        <taxon>Uroviricota</taxon>
        <taxon>Caudoviricetes</taxon>
        <taxon>Peduoviridae</taxon>
        <taxon>Maltschvirus</taxon>
        <taxon>Maltschvirus maltsch</taxon>
    </lineage>
</organism>
<dbReference type="EMBL" id="LR796827">
    <property type="protein sequence ID" value="CAB4168460.1"/>
    <property type="molecule type" value="Genomic_DNA"/>
</dbReference>
<reference evidence="7" key="1">
    <citation type="submission" date="2020-05" db="EMBL/GenBank/DDBJ databases">
        <authorList>
            <person name="Chiriac C."/>
            <person name="Salcher M."/>
            <person name="Ghai R."/>
            <person name="Kavagutti S V."/>
        </authorList>
    </citation>
    <scope>NUCLEOTIDE SEQUENCE</scope>
</reference>
<evidence type="ECO:0000313" key="8">
    <source>
        <dbReference type="EMBL" id="CAB5226900.1"/>
    </source>
</evidence>
<sequence length="148" mass="16885">MSTLVDEMQISLIPKDHILTVWPEVSGYLREAASYTNGRYELDDVLSLLLDFDYHLWIAFKGIDNIKGAVVTNFVQHPRKKALYLTFCGGVDGHSWKTPMLRTLQRWAKDTDCDVIEALGRSGWQGIFKDEGFKYLAQVFELPIEAGE</sequence>
<evidence type="ECO:0000313" key="1">
    <source>
        <dbReference type="EMBL" id="CAB4156404.1"/>
    </source>
</evidence>
<evidence type="ECO:0000313" key="2">
    <source>
        <dbReference type="EMBL" id="CAB4167223.1"/>
    </source>
</evidence>
<proteinExistence type="predicted"/>
<accession>A0A6J5T3V8</accession>
<evidence type="ECO:0000313" key="6">
    <source>
        <dbReference type="EMBL" id="CAB4205215.1"/>
    </source>
</evidence>